<dbReference type="Proteomes" id="UP000299102">
    <property type="component" value="Unassembled WGS sequence"/>
</dbReference>
<dbReference type="AlphaFoldDB" id="A0A4C1YYG0"/>
<sequence>MTVKGRLQRASLLRVEDAPIAAVNDVRRTVGQFTQLGVRCEICERKAAKCFGKMNRVSTSSWGDVSALRREASGTIILTWQECWNGASEGREFHSFFPDVRTRIDRDFVKPDYVTFQMIIGHGCFRKRLYDMRLNERKNCNCGWNEETWDHVLWNCPLHEEELSVMMNELDYMYE</sequence>
<proteinExistence type="predicted"/>
<gene>
    <name evidence="1" type="ORF">EVAR_6214_1</name>
</gene>
<keyword evidence="2" id="KW-1185">Reference proteome</keyword>
<protein>
    <submittedName>
        <fullName evidence="1">Retrovirus-related Pol polyprotein from type-1 retrotransposable element R1 4</fullName>
    </submittedName>
</protein>
<evidence type="ECO:0000313" key="1">
    <source>
        <dbReference type="EMBL" id="GBP81356.1"/>
    </source>
</evidence>
<comment type="caution">
    <text evidence="1">The sequence shown here is derived from an EMBL/GenBank/DDBJ whole genome shotgun (WGS) entry which is preliminary data.</text>
</comment>
<accession>A0A4C1YYG0</accession>
<reference evidence="1 2" key="1">
    <citation type="journal article" date="2019" name="Commun. Biol.">
        <title>The bagworm genome reveals a unique fibroin gene that provides high tensile strength.</title>
        <authorList>
            <person name="Kono N."/>
            <person name="Nakamura H."/>
            <person name="Ohtoshi R."/>
            <person name="Tomita M."/>
            <person name="Numata K."/>
            <person name="Arakawa K."/>
        </authorList>
    </citation>
    <scope>NUCLEOTIDE SEQUENCE [LARGE SCALE GENOMIC DNA]</scope>
</reference>
<evidence type="ECO:0000313" key="2">
    <source>
        <dbReference type="Proteomes" id="UP000299102"/>
    </source>
</evidence>
<organism evidence="1 2">
    <name type="scientific">Eumeta variegata</name>
    <name type="common">Bagworm moth</name>
    <name type="synonym">Eumeta japonica</name>
    <dbReference type="NCBI Taxonomy" id="151549"/>
    <lineage>
        <taxon>Eukaryota</taxon>
        <taxon>Metazoa</taxon>
        <taxon>Ecdysozoa</taxon>
        <taxon>Arthropoda</taxon>
        <taxon>Hexapoda</taxon>
        <taxon>Insecta</taxon>
        <taxon>Pterygota</taxon>
        <taxon>Neoptera</taxon>
        <taxon>Endopterygota</taxon>
        <taxon>Lepidoptera</taxon>
        <taxon>Glossata</taxon>
        <taxon>Ditrysia</taxon>
        <taxon>Tineoidea</taxon>
        <taxon>Psychidae</taxon>
        <taxon>Oiketicinae</taxon>
        <taxon>Eumeta</taxon>
    </lineage>
</organism>
<dbReference type="OrthoDB" id="7382669at2759"/>
<dbReference type="EMBL" id="BGZK01001507">
    <property type="protein sequence ID" value="GBP81356.1"/>
    <property type="molecule type" value="Genomic_DNA"/>
</dbReference>
<name>A0A4C1YYG0_EUMVA</name>